<dbReference type="InterPro" id="IPR008921">
    <property type="entry name" value="DNA_pol3_clamp-load_cplx_C"/>
</dbReference>
<comment type="subunit">
    <text evidence="3">DNA polymerase III contains a core (composed of alpha, epsilon and theta chains) that associates with a tau subunit. This core dimerizes to form the POLIII' complex. PolIII' associates with the gamma complex (composed of gamma, delta, delta', psi and chi chains) and with the beta chain to form the complete DNA polymerase III complex.</text>
</comment>
<keyword evidence="3" id="KW-0808">Transferase</keyword>
<dbReference type="InterPro" id="IPR050238">
    <property type="entry name" value="DNA_Rep/Repair_Clamp_Loader"/>
</dbReference>
<dbReference type="Proteomes" id="UP000176803">
    <property type="component" value="Unassembled WGS sequence"/>
</dbReference>
<keyword evidence="1 3" id="KW-0239">DNA-directed DNA polymerase</keyword>
<protein>
    <recommendedName>
        <fullName evidence="3">DNA polymerase III subunit gamma/tau</fullName>
        <ecNumber evidence="3">2.7.7.7</ecNumber>
    </recommendedName>
</protein>
<reference evidence="5 6" key="1">
    <citation type="journal article" date="2016" name="Nat. Commun.">
        <title>Thousands of microbial genomes shed light on interconnected biogeochemical processes in an aquifer system.</title>
        <authorList>
            <person name="Anantharaman K."/>
            <person name="Brown C.T."/>
            <person name="Hug L.A."/>
            <person name="Sharon I."/>
            <person name="Castelle C.J."/>
            <person name="Probst A.J."/>
            <person name="Thomas B.C."/>
            <person name="Singh A."/>
            <person name="Wilkins M.J."/>
            <person name="Karaoz U."/>
            <person name="Brodie E.L."/>
            <person name="Williams K.H."/>
            <person name="Hubbard S.S."/>
            <person name="Banfield J.F."/>
        </authorList>
    </citation>
    <scope>NUCLEOTIDE SEQUENCE [LARGE SCALE GENOMIC DNA]</scope>
</reference>
<dbReference type="CDD" id="cd00009">
    <property type="entry name" value="AAA"/>
    <property type="match status" value="1"/>
</dbReference>
<dbReference type="GO" id="GO:0003677">
    <property type="term" value="F:DNA binding"/>
    <property type="evidence" value="ECO:0007669"/>
    <property type="project" value="InterPro"/>
</dbReference>
<evidence type="ECO:0000256" key="1">
    <source>
        <dbReference type="ARBA" id="ARBA00022932"/>
    </source>
</evidence>
<dbReference type="InterPro" id="IPR012763">
    <property type="entry name" value="DNA_pol_III_sug/sutau_N"/>
</dbReference>
<dbReference type="GO" id="GO:0003887">
    <property type="term" value="F:DNA-directed DNA polymerase activity"/>
    <property type="evidence" value="ECO:0007669"/>
    <property type="project" value="UniProtKB-KW"/>
</dbReference>
<dbReference type="GO" id="GO:0009360">
    <property type="term" value="C:DNA polymerase III complex"/>
    <property type="evidence" value="ECO:0007669"/>
    <property type="project" value="InterPro"/>
</dbReference>
<dbReference type="Pfam" id="PF13177">
    <property type="entry name" value="DNA_pol3_delta2"/>
    <property type="match status" value="1"/>
</dbReference>
<dbReference type="Gene3D" id="1.10.8.60">
    <property type="match status" value="1"/>
</dbReference>
<dbReference type="Gene3D" id="3.40.50.300">
    <property type="entry name" value="P-loop containing nucleotide triphosphate hydrolases"/>
    <property type="match status" value="1"/>
</dbReference>
<dbReference type="InterPro" id="IPR003593">
    <property type="entry name" value="AAA+_ATPase"/>
</dbReference>
<dbReference type="SUPFAM" id="SSF48019">
    <property type="entry name" value="post-AAA+ oligomerization domain-like"/>
    <property type="match status" value="1"/>
</dbReference>
<dbReference type="AlphaFoldDB" id="A0A1F7I3Q1"/>
<dbReference type="InterPro" id="IPR027417">
    <property type="entry name" value="P-loop_NTPase"/>
</dbReference>
<comment type="function">
    <text evidence="3">DNA polymerase III is a complex, multichain enzyme responsible for most of the replicative synthesis in bacteria. This DNA polymerase also exhibits 3' to 5' exonuclease activity.</text>
</comment>
<dbReference type="PANTHER" id="PTHR11669">
    <property type="entry name" value="REPLICATION FACTOR C / DNA POLYMERASE III GAMMA-TAU SUBUNIT"/>
    <property type="match status" value="1"/>
</dbReference>
<dbReference type="EC" id="2.7.7.7" evidence="3"/>
<dbReference type="EMBL" id="MGAC01000024">
    <property type="protein sequence ID" value="OGK38004.1"/>
    <property type="molecule type" value="Genomic_DNA"/>
</dbReference>
<feature type="domain" description="AAA+ ATPase" evidence="4">
    <location>
        <begin position="32"/>
        <end position="180"/>
    </location>
</feature>
<dbReference type="GO" id="GO:0005524">
    <property type="term" value="F:ATP binding"/>
    <property type="evidence" value="ECO:0007669"/>
    <property type="project" value="UniProtKB-KW"/>
</dbReference>
<dbReference type="NCBIfam" id="TIGR02397">
    <property type="entry name" value="dnaX_nterm"/>
    <property type="match status" value="1"/>
</dbReference>
<evidence type="ECO:0000256" key="2">
    <source>
        <dbReference type="ARBA" id="ARBA00049244"/>
    </source>
</evidence>
<evidence type="ECO:0000259" key="4">
    <source>
        <dbReference type="SMART" id="SM00382"/>
    </source>
</evidence>
<keyword evidence="3" id="KW-0235">DNA replication</keyword>
<evidence type="ECO:0000313" key="6">
    <source>
        <dbReference type="Proteomes" id="UP000176803"/>
    </source>
</evidence>
<keyword evidence="3" id="KW-0067">ATP-binding</keyword>
<accession>A0A1F7I3Q1</accession>
<sequence>MFYLKYRPRTIEELDNSQVREIIFNMLQSKNLPHAFLYIGPKGMGKTSTARIFAKSVNCLNNSYAGKSSSVEPCNRCKNCLGIDASSSADVMELDAASNRGIEEVKKLIRESIFAPMTGRYRVFIIDEAHMITHDAFNALLKTIEEPPATVIFILATTNEEKVPITIQSRCLRVHFGSATAADISRMLKRITSKEKITLPQEIHDLILQYSESSFRDAAKLLEELTIQNKLDLDEAKRYLGIRAKQNLLHLMKKSEAGESLAWIDEYIKNGGNVKYLLEDILERLRKQLLIKNGISQENTEDFGFSTKEITQLLKLFTEAYGSLRISPIPAIPLEIAVIEFYNLKQ</sequence>
<comment type="caution">
    <text evidence="5">The sequence shown here is derived from an EMBL/GenBank/DDBJ whole genome shotgun (WGS) entry which is preliminary data.</text>
</comment>
<dbReference type="SMART" id="SM00382">
    <property type="entry name" value="AAA"/>
    <property type="match status" value="1"/>
</dbReference>
<evidence type="ECO:0000256" key="3">
    <source>
        <dbReference type="RuleBase" id="RU364063"/>
    </source>
</evidence>
<comment type="catalytic activity">
    <reaction evidence="2 3">
        <text>DNA(n) + a 2'-deoxyribonucleoside 5'-triphosphate = DNA(n+1) + diphosphate</text>
        <dbReference type="Rhea" id="RHEA:22508"/>
        <dbReference type="Rhea" id="RHEA-COMP:17339"/>
        <dbReference type="Rhea" id="RHEA-COMP:17340"/>
        <dbReference type="ChEBI" id="CHEBI:33019"/>
        <dbReference type="ChEBI" id="CHEBI:61560"/>
        <dbReference type="ChEBI" id="CHEBI:173112"/>
        <dbReference type="EC" id="2.7.7.7"/>
    </reaction>
</comment>
<dbReference type="GO" id="GO:0006261">
    <property type="term" value="P:DNA-templated DNA replication"/>
    <property type="evidence" value="ECO:0007669"/>
    <property type="project" value="TreeGrafter"/>
</dbReference>
<dbReference type="SUPFAM" id="SSF52540">
    <property type="entry name" value="P-loop containing nucleoside triphosphate hydrolases"/>
    <property type="match status" value="1"/>
</dbReference>
<evidence type="ECO:0000313" key="5">
    <source>
        <dbReference type="EMBL" id="OGK38004.1"/>
    </source>
</evidence>
<organism evidence="5 6">
    <name type="scientific">Candidatus Roizmanbacteria bacterium RIFCSPHIGHO2_12_FULL_41_11</name>
    <dbReference type="NCBI Taxonomy" id="1802052"/>
    <lineage>
        <taxon>Bacteria</taxon>
        <taxon>Candidatus Roizmaniibacteriota</taxon>
    </lineage>
</organism>
<dbReference type="PANTHER" id="PTHR11669:SF0">
    <property type="entry name" value="PROTEIN STICHEL-LIKE 2"/>
    <property type="match status" value="1"/>
</dbReference>
<proteinExistence type="inferred from homology"/>
<name>A0A1F7I3Q1_9BACT</name>
<comment type="similarity">
    <text evidence="3">Belongs to the DnaX/STICHEL family.</text>
</comment>
<gene>
    <name evidence="3" type="primary">dnaX</name>
    <name evidence="5" type="ORF">A3F03_00130</name>
</gene>
<keyword evidence="3" id="KW-0548">Nucleotidyltransferase</keyword>
<keyword evidence="3" id="KW-0547">Nucleotide-binding</keyword>